<evidence type="ECO:0000313" key="7">
    <source>
        <dbReference type="Proteomes" id="UP000283672"/>
    </source>
</evidence>
<dbReference type="EMBL" id="QROP01000025">
    <property type="protein sequence ID" value="RHL36625.1"/>
    <property type="molecule type" value="Genomic_DNA"/>
</dbReference>
<proteinExistence type="inferred from homology"/>
<protein>
    <submittedName>
        <fullName evidence="6">Site-specific integrase</fullName>
    </submittedName>
</protein>
<dbReference type="Pfam" id="PF13102">
    <property type="entry name" value="Phage_int_SAM_5"/>
    <property type="match status" value="1"/>
</dbReference>
<evidence type="ECO:0000313" key="6">
    <source>
        <dbReference type="EMBL" id="RHL36625.1"/>
    </source>
</evidence>
<dbReference type="GO" id="GO:0015074">
    <property type="term" value="P:DNA integration"/>
    <property type="evidence" value="ECO:0007669"/>
    <property type="project" value="InterPro"/>
</dbReference>
<evidence type="ECO:0000256" key="1">
    <source>
        <dbReference type="ARBA" id="ARBA00008857"/>
    </source>
</evidence>
<comment type="similarity">
    <text evidence="1">Belongs to the 'phage' integrase family.</text>
</comment>
<keyword evidence="2" id="KW-0238">DNA-binding</keyword>
<feature type="compositionally biased region" description="Basic and acidic residues" evidence="4">
    <location>
        <begin position="1"/>
        <end position="12"/>
    </location>
</feature>
<dbReference type="InterPro" id="IPR013762">
    <property type="entry name" value="Integrase-like_cat_sf"/>
</dbReference>
<dbReference type="CDD" id="cd01185">
    <property type="entry name" value="INTN1_C_like"/>
    <property type="match status" value="1"/>
</dbReference>
<dbReference type="Pfam" id="PF17293">
    <property type="entry name" value="Arm-DNA-bind_5"/>
    <property type="match status" value="1"/>
</dbReference>
<dbReference type="Proteomes" id="UP000283672">
    <property type="component" value="Unassembled WGS sequence"/>
</dbReference>
<dbReference type="InterPro" id="IPR025269">
    <property type="entry name" value="SAM-like_dom"/>
</dbReference>
<evidence type="ECO:0000256" key="2">
    <source>
        <dbReference type="ARBA" id="ARBA00023125"/>
    </source>
</evidence>
<feature type="compositionally biased region" description="Basic and acidic residues" evidence="4">
    <location>
        <begin position="20"/>
        <end position="29"/>
    </location>
</feature>
<dbReference type="SUPFAM" id="SSF56349">
    <property type="entry name" value="DNA breaking-rejoining enzymes"/>
    <property type="match status" value="1"/>
</dbReference>
<comment type="caution">
    <text evidence="6">The sequence shown here is derived from an EMBL/GenBank/DDBJ whole genome shotgun (WGS) entry which is preliminary data.</text>
</comment>
<dbReference type="Pfam" id="PF00589">
    <property type="entry name" value="Phage_integrase"/>
    <property type="match status" value="1"/>
</dbReference>
<dbReference type="AlphaFoldDB" id="A0AA92V9Z1"/>
<accession>A0AA92V9Z1</accession>
<sequence length="427" mass="49193">MKALKDGTFEKRVGRRGYKPHGEDPDANVDKYKEYLATKKVKTEIAVAETERKRNSKTKEPVRIRFKELANGNKSVYLSINVNGRRTYDYLRLYLIPEVDAAAKEQNKQTMQAVYAIKAQRIMSITNGIAGLKDKSRIKMRLVDWLEIFRDAQVERGRQSARNWVNSVLNAVREHSPNVTLAEMTKEYCNGFMVFLLNDYITYKHTHPSKSTVMNYLKCLKAAFNMAIEEEIMDDNPVLRLRMDVLKGGGTKREYLTVDEVKRLIDTPCKREDIKAAFLFSCFCGLRISDVKSLKWKNIITEGDKTRVEILQYKTKQPLYLPLNKQALRWMPERGSASDEDKVFPTLPSKNYDCIPEWSRAAGISKHVTYHVSRHTFATMELTMGADLYTTSKLLGHTEVRTTQIYAKIINKKKDEAVSLLDSAFEE</sequence>
<dbReference type="InterPro" id="IPR002104">
    <property type="entry name" value="Integrase_catalytic"/>
</dbReference>
<evidence type="ECO:0000256" key="4">
    <source>
        <dbReference type="SAM" id="MobiDB-lite"/>
    </source>
</evidence>
<evidence type="ECO:0000259" key="5">
    <source>
        <dbReference type="PROSITE" id="PS51898"/>
    </source>
</evidence>
<dbReference type="Gene3D" id="1.10.443.10">
    <property type="entry name" value="Intergrase catalytic core"/>
    <property type="match status" value="1"/>
</dbReference>
<dbReference type="GO" id="GO:0003677">
    <property type="term" value="F:DNA binding"/>
    <property type="evidence" value="ECO:0007669"/>
    <property type="project" value="UniProtKB-KW"/>
</dbReference>
<keyword evidence="3" id="KW-0233">DNA recombination</keyword>
<dbReference type="PROSITE" id="PS51898">
    <property type="entry name" value="TYR_RECOMBINASE"/>
    <property type="match status" value="1"/>
</dbReference>
<evidence type="ECO:0000256" key="3">
    <source>
        <dbReference type="ARBA" id="ARBA00023172"/>
    </source>
</evidence>
<dbReference type="InterPro" id="IPR011010">
    <property type="entry name" value="DNA_brk_join_enz"/>
</dbReference>
<name>A0AA92V9Z1_9BACT</name>
<feature type="domain" description="Tyr recombinase" evidence="5">
    <location>
        <begin position="251"/>
        <end position="419"/>
    </location>
</feature>
<reference evidence="6 7" key="1">
    <citation type="submission" date="2018-08" db="EMBL/GenBank/DDBJ databases">
        <title>A genome reference for cultivated species of the human gut microbiota.</title>
        <authorList>
            <person name="Zou Y."/>
            <person name="Xue W."/>
            <person name="Luo G."/>
        </authorList>
    </citation>
    <scope>NUCLEOTIDE SEQUENCE [LARGE SCALE GENOMIC DNA]</scope>
    <source>
        <strain evidence="6 7">AF38-11</strain>
    </source>
</reference>
<dbReference type="GO" id="GO:0006310">
    <property type="term" value="P:DNA recombination"/>
    <property type="evidence" value="ECO:0007669"/>
    <property type="project" value="UniProtKB-KW"/>
</dbReference>
<dbReference type="InterPro" id="IPR050090">
    <property type="entry name" value="Tyrosine_recombinase_XerCD"/>
</dbReference>
<gene>
    <name evidence="6" type="ORF">DW026_10115</name>
</gene>
<feature type="region of interest" description="Disordered" evidence="4">
    <location>
        <begin position="1"/>
        <end position="29"/>
    </location>
</feature>
<dbReference type="InterPro" id="IPR010998">
    <property type="entry name" value="Integrase_recombinase_N"/>
</dbReference>
<dbReference type="InterPro" id="IPR035386">
    <property type="entry name" value="Arm-DNA-bind_5"/>
</dbReference>
<dbReference type="PANTHER" id="PTHR30349">
    <property type="entry name" value="PHAGE INTEGRASE-RELATED"/>
    <property type="match status" value="1"/>
</dbReference>
<organism evidence="6 7">
    <name type="scientific">Segatella copri</name>
    <dbReference type="NCBI Taxonomy" id="165179"/>
    <lineage>
        <taxon>Bacteria</taxon>
        <taxon>Pseudomonadati</taxon>
        <taxon>Bacteroidota</taxon>
        <taxon>Bacteroidia</taxon>
        <taxon>Bacteroidales</taxon>
        <taxon>Prevotellaceae</taxon>
        <taxon>Segatella</taxon>
    </lineage>
</organism>
<dbReference type="Gene3D" id="1.10.150.130">
    <property type="match status" value="1"/>
</dbReference>
<dbReference type="PANTHER" id="PTHR30349:SF64">
    <property type="entry name" value="PROPHAGE INTEGRASE INTD-RELATED"/>
    <property type="match status" value="1"/>
</dbReference>